<feature type="non-terminal residue" evidence="2">
    <location>
        <position position="96"/>
    </location>
</feature>
<accession>A0A1R3HFT1</accession>
<feature type="chain" id="PRO_5011983326" evidence="1">
    <location>
        <begin position="23"/>
        <end position="96"/>
    </location>
</feature>
<sequence>MGALVTLAYLVLHLSMKLDTWSFAPFIDLQSGSIPKLNISSSTNLTTTIGLNLTFGSKSCNYETIFYKGINATISYKDDRALANVSMEPFGLGNNE</sequence>
<keyword evidence="1" id="KW-0732">Signal</keyword>
<feature type="signal peptide" evidence="1">
    <location>
        <begin position="1"/>
        <end position="22"/>
    </location>
</feature>
<evidence type="ECO:0000313" key="2">
    <source>
        <dbReference type="EMBL" id="OMO69162.1"/>
    </source>
</evidence>
<name>A0A1R3HFT1_COCAP</name>
<dbReference type="OrthoDB" id="10448448at2759"/>
<gene>
    <name evidence="2" type="ORF">CCACVL1_19635</name>
</gene>
<keyword evidence="3" id="KW-1185">Reference proteome</keyword>
<dbReference type="EMBL" id="AWWV01012079">
    <property type="protein sequence ID" value="OMO69162.1"/>
    <property type="molecule type" value="Genomic_DNA"/>
</dbReference>
<evidence type="ECO:0000256" key="1">
    <source>
        <dbReference type="SAM" id="SignalP"/>
    </source>
</evidence>
<dbReference type="AlphaFoldDB" id="A0A1R3HFT1"/>
<evidence type="ECO:0000313" key="3">
    <source>
        <dbReference type="Proteomes" id="UP000188268"/>
    </source>
</evidence>
<organism evidence="2 3">
    <name type="scientific">Corchorus capsularis</name>
    <name type="common">Jute</name>
    <dbReference type="NCBI Taxonomy" id="210143"/>
    <lineage>
        <taxon>Eukaryota</taxon>
        <taxon>Viridiplantae</taxon>
        <taxon>Streptophyta</taxon>
        <taxon>Embryophyta</taxon>
        <taxon>Tracheophyta</taxon>
        <taxon>Spermatophyta</taxon>
        <taxon>Magnoliopsida</taxon>
        <taxon>eudicotyledons</taxon>
        <taxon>Gunneridae</taxon>
        <taxon>Pentapetalae</taxon>
        <taxon>rosids</taxon>
        <taxon>malvids</taxon>
        <taxon>Malvales</taxon>
        <taxon>Malvaceae</taxon>
        <taxon>Grewioideae</taxon>
        <taxon>Apeibeae</taxon>
        <taxon>Corchorus</taxon>
    </lineage>
</organism>
<dbReference type="Gramene" id="OMO69162">
    <property type="protein sequence ID" value="OMO69162"/>
    <property type="gene ID" value="CCACVL1_19635"/>
</dbReference>
<proteinExistence type="predicted"/>
<reference evidence="2 3" key="1">
    <citation type="submission" date="2013-09" db="EMBL/GenBank/DDBJ databases">
        <title>Corchorus capsularis genome sequencing.</title>
        <authorList>
            <person name="Alam M."/>
            <person name="Haque M.S."/>
            <person name="Islam M.S."/>
            <person name="Emdad E.M."/>
            <person name="Islam M.M."/>
            <person name="Ahmed B."/>
            <person name="Halim A."/>
            <person name="Hossen Q.M.M."/>
            <person name="Hossain M.Z."/>
            <person name="Ahmed R."/>
            <person name="Khan M.M."/>
            <person name="Islam R."/>
            <person name="Rashid M.M."/>
            <person name="Khan S.A."/>
            <person name="Rahman M.S."/>
            <person name="Alam M."/>
        </authorList>
    </citation>
    <scope>NUCLEOTIDE SEQUENCE [LARGE SCALE GENOMIC DNA]</scope>
    <source>
        <strain evidence="3">cv. CVL-1</strain>
        <tissue evidence="2">Whole seedling</tissue>
    </source>
</reference>
<dbReference type="Proteomes" id="UP000188268">
    <property type="component" value="Unassembled WGS sequence"/>
</dbReference>
<comment type="caution">
    <text evidence="2">The sequence shown here is derived from an EMBL/GenBank/DDBJ whole genome shotgun (WGS) entry which is preliminary data.</text>
</comment>
<protein>
    <submittedName>
        <fullName evidence="2">Protein NDR1</fullName>
    </submittedName>
</protein>